<dbReference type="CDD" id="cd14748">
    <property type="entry name" value="PBP2_UgpB"/>
    <property type="match status" value="1"/>
</dbReference>
<dbReference type="EMBL" id="VXPY01000099">
    <property type="protein sequence ID" value="MYD91509.1"/>
    <property type="molecule type" value="Genomic_DNA"/>
</dbReference>
<dbReference type="InterPro" id="IPR050490">
    <property type="entry name" value="Bact_solute-bd_prot1"/>
</dbReference>
<feature type="chain" id="PRO_5025693174" evidence="1">
    <location>
        <begin position="25"/>
        <end position="461"/>
    </location>
</feature>
<sequence>MKAYRLAWVFVLFCLLMFVAGCTAVPTPTMPAEDVNVLTDQETEAGWAGVDPSGQSLTFWHQHRGDRAEALDALVAEFNATNEYGITMEALHQGDYGQIFSKMLTLLGTPDVPSLVIAYQYQAASYQLADGLVDLNSLVNDPVWGLSAEEQADFFPGFYASDVFPTFDGARLGFPPNRSIEVMYYNIDWLAELGYESPPTTPEEFLEMACRAVDEPFSGAVGDESSLGLQWGHSPASLAALTFSFGGDIFDYETGQFTYDDPAAASALEFIRSVYDAGCAGDVIERGGHYAAFGRGKLLFFFSTTSGMPFAASNVDGGAGFNWGIAAPPRRIDEPVTNLYGASISIPRSTPEQELATWIFVKYFTSPEAQAQWARASNYFPVRQSVAAGLDDYFKENPNFETAFSLLPYGKAEPSVPGFEFVRDMVKEAMVTIVDGADAAATLAELNADANAFLTEQLEEQ</sequence>
<dbReference type="AlphaFoldDB" id="A0A6B1DUW4"/>
<dbReference type="Gene3D" id="3.40.190.10">
    <property type="entry name" value="Periplasmic binding protein-like II"/>
    <property type="match status" value="1"/>
</dbReference>
<dbReference type="PROSITE" id="PS51257">
    <property type="entry name" value="PROKAR_LIPOPROTEIN"/>
    <property type="match status" value="1"/>
</dbReference>
<dbReference type="InterPro" id="IPR006059">
    <property type="entry name" value="SBP"/>
</dbReference>
<protein>
    <submittedName>
        <fullName evidence="2">ABC transporter substrate-binding protein</fullName>
    </submittedName>
</protein>
<reference evidence="2" key="1">
    <citation type="submission" date="2019-09" db="EMBL/GenBank/DDBJ databases">
        <title>Characterisation of the sponge microbiome using genome-centric metagenomics.</title>
        <authorList>
            <person name="Engelberts J.P."/>
            <person name="Robbins S.J."/>
            <person name="De Goeij J.M."/>
            <person name="Aranda M."/>
            <person name="Bell S.C."/>
            <person name="Webster N.S."/>
        </authorList>
    </citation>
    <scope>NUCLEOTIDE SEQUENCE</scope>
    <source>
        <strain evidence="2">SB0662_bin_9</strain>
    </source>
</reference>
<dbReference type="Pfam" id="PF13416">
    <property type="entry name" value="SBP_bac_8"/>
    <property type="match status" value="1"/>
</dbReference>
<evidence type="ECO:0000313" key="2">
    <source>
        <dbReference type="EMBL" id="MYD91509.1"/>
    </source>
</evidence>
<dbReference type="PANTHER" id="PTHR43649">
    <property type="entry name" value="ARABINOSE-BINDING PROTEIN-RELATED"/>
    <property type="match status" value="1"/>
</dbReference>
<gene>
    <name evidence="2" type="ORF">F4Y08_14450</name>
</gene>
<accession>A0A6B1DUW4</accession>
<name>A0A6B1DUW4_9CHLR</name>
<proteinExistence type="predicted"/>
<comment type="caution">
    <text evidence="2">The sequence shown here is derived from an EMBL/GenBank/DDBJ whole genome shotgun (WGS) entry which is preliminary data.</text>
</comment>
<organism evidence="2">
    <name type="scientific">Caldilineaceae bacterium SB0662_bin_9</name>
    <dbReference type="NCBI Taxonomy" id="2605258"/>
    <lineage>
        <taxon>Bacteria</taxon>
        <taxon>Bacillati</taxon>
        <taxon>Chloroflexota</taxon>
        <taxon>Caldilineae</taxon>
        <taxon>Caldilineales</taxon>
        <taxon>Caldilineaceae</taxon>
    </lineage>
</organism>
<dbReference type="PANTHER" id="PTHR43649:SF12">
    <property type="entry name" value="DIACETYLCHITOBIOSE BINDING PROTEIN DASA"/>
    <property type="match status" value="1"/>
</dbReference>
<evidence type="ECO:0000256" key="1">
    <source>
        <dbReference type="SAM" id="SignalP"/>
    </source>
</evidence>
<keyword evidence="1" id="KW-0732">Signal</keyword>
<dbReference type="SUPFAM" id="SSF53850">
    <property type="entry name" value="Periplasmic binding protein-like II"/>
    <property type="match status" value="1"/>
</dbReference>
<feature type="signal peptide" evidence="1">
    <location>
        <begin position="1"/>
        <end position="24"/>
    </location>
</feature>